<evidence type="ECO:0000256" key="10">
    <source>
        <dbReference type="ARBA" id="ARBA00054632"/>
    </source>
</evidence>
<organism evidence="14 15">
    <name type="scientific">Dinoponera quadriceps</name>
    <name type="common">South American ant</name>
    <dbReference type="NCBI Taxonomy" id="609295"/>
    <lineage>
        <taxon>Eukaryota</taxon>
        <taxon>Metazoa</taxon>
        <taxon>Ecdysozoa</taxon>
        <taxon>Arthropoda</taxon>
        <taxon>Hexapoda</taxon>
        <taxon>Insecta</taxon>
        <taxon>Pterygota</taxon>
        <taxon>Neoptera</taxon>
        <taxon>Endopterygota</taxon>
        <taxon>Hymenoptera</taxon>
        <taxon>Apocrita</taxon>
        <taxon>Aculeata</taxon>
        <taxon>Formicoidea</taxon>
        <taxon>Formicidae</taxon>
        <taxon>Ponerinae</taxon>
        <taxon>Ponerini</taxon>
        <taxon>Dinoponera</taxon>
    </lineage>
</organism>
<dbReference type="InterPro" id="IPR036259">
    <property type="entry name" value="MFS_trans_sf"/>
</dbReference>
<keyword evidence="3" id="KW-0813">Transport</keyword>
<keyword evidence="6 12" id="KW-1133">Transmembrane helix</keyword>
<keyword evidence="5" id="KW-0769">Symport</keyword>
<feature type="transmembrane region" description="Helical" evidence="12">
    <location>
        <begin position="110"/>
        <end position="130"/>
    </location>
</feature>
<protein>
    <recommendedName>
        <fullName evidence="11">Putative inorganic phosphate cotransporter</fullName>
    </recommendedName>
</protein>
<evidence type="ECO:0000256" key="7">
    <source>
        <dbReference type="ARBA" id="ARBA00023053"/>
    </source>
</evidence>
<feature type="transmembrane region" description="Helical" evidence="12">
    <location>
        <begin position="136"/>
        <end position="160"/>
    </location>
</feature>
<accession>A0A6P3Y5S6</accession>
<dbReference type="GeneID" id="106749962"/>
<feature type="transmembrane region" description="Helical" evidence="12">
    <location>
        <begin position="398"/>
        <end position="425"/>
    </location>
</feature>
<feature type="transmembrane region" description="Helical" evidence="12">
    <location>
        <begin position="83"/>
        <end position="103"/>
    </location>
</feature>
<keyword evidence="7" id="KW-0915">Sodium</keyword>
<feature type="transmembrane region" description="Helical" evidence="12">
    <location>
        <begin position="341"/>
        <end position="360"/>
    </location>
</feature>
<feature type="transmembrane region" description="Helical" evidence="12">
    <location>
        <begin position="37"/>
        <end position="58"/>
    </location>
</feature>
<dbReference type="PROSITE" id="PS50850">
    <property type="entry name" value="MFS"/>
    <property type="match status" value="1"/>
</dbReference>
<dbReference type="InterPro" id="IPR020846">
    <property type="entry name" value="MFS_dom"/>
</dbReference>
<reference evidence="15" key="1">
    <citation type="submission" date="2025-08" db="UniProtKB">
        <authorList>
            <consortium name="RefSeq"/>
        </authorList>
    </citation>
    <scope>IDENTIFICATION</scope>
</reference>
<dbReference type="CDD" id="cd17318">
    <property type="entry name" value="MFS_SLC17"/>
    <property type="match status" value="1"/>
</dbReference>
<feature type="transmembrane region" description="Helical" evidence="12">
    <location>
        <begin position="437"/>
        <end position="455"/>
    </location>
</feature>
<feature type="domain" description="Major facilitator superfamily (MFS) profile" evidence="13">
    <location>
        <begin position="35"/>
        <end position="460"/>
    </location>
</feature>
<evidence type="ECO:0000313" key="15">
    <source>
        <dbReference type="RefSeq" id="XP_014485439.1"/>
    </source>
</evidence>
<keyword evidence="9" id="KW-0739">Sodium transport</keyword>
<feature type="transmembrane region" description="Helical" evidence="12">
    <location>
        <begin position="205"/>
        <end position="223"/>
    </location>
</feature>
<dbReference type="Pfam" id="PF07690">
    <property type="entry name" value="MFS_1"/>
    <property type="match status" value="1"/>
</dbReference>
<dbReference type="AlphaFoldDB" id="A0A6P3Y5S6"/>
<keyword evidence="4 12" id="KW-0812">Transmembrane</keyword>
<dbReference type="GO" id="GO:0006814">
    <property type="term" value="P:sodium ion transport"/>
    <property type="evidence" value="ECO:0007669"/>
    <property type="project" value="UniProtKB-KW"/>
</dbReference>
<evidence type="ECO:0000259" key="13">
    <source>
        <dbReference type="PROSITE" id="PS50850"/>
    </source>
</evidence>
<dbReference type="RefSeq" id="XP_014485439.1">
    <property type="nucleotide sequence ID" value="XM_014629953.1"/>
</dbReference>
<evidence type="ECO:0000256" key="3">
    <source>
        <dbReference type="ARBA" id="ARBA00022448"/>
    </source>
</evidence>
<dbReference type="InterPro" id="IPR011701">
    <property type="entry name" value="MFS"/>
</dbReference>
<dbReference type="FunFam" id="1.20.1250.20:FF:000003">
    <property type="entry name" value="Solute carrier family 17 member 3"/>
    <property type="match status" value="1"/>
</dbReference>
<evidence type="ECO:0000256" key="4">
    <source>
        <dbReference type="ARBA" id="ARBA00022692"/>
    </source>
</evidence>
<comment type="subcellular location">
    <subcellularLocation>
        <location evidence="1">Membrane</location>
        <topology evidence="1">Multi-pass membrane protein</topology>
    </subcellularLocation>
</comment>
<evidence type="ECO:0000256" key="8">
    <source>
        <dbReference type="ARBA" id="ARBA00023136"/>
    </source>
</evidence>
<evidence type="ECO:0000256" key="5">
    <source>
        <dbReference type="ARBA" id="ARBA00022847"/>
    </source>
</evidence>
<dbReference type="GO" id="GO:0016020">
    <property type="term" value="C:membrane"/>
    <property type="evidence" value="ECO:0007669"/>
    <property type="project" value="UniProtKB-SubCell"/>
</dbReference>
<evidence type="ECO:0000313" key="14">
    <source>
        <dbReference type="Proteomes" id="UP000515204"/>
    </source>
</evidence>
<dbReference type="KEGG" id="dqu:106749962"/>
<evidence type="ECO:0000256" key="9">
    <source>
        <dbReference type="ARBA" id="ARBA00023201"/>
    </source>
</evidence>
<keyword evidence="9" id="KW-0406">Ion transport</keyword>
<evidence type="ECO:0000256" key="1">
    <source>
        <dbReference type="ARBA" id="ARBA00004141"/>
    </source>
</evidence>
<dbReference type="PANTHER" id="PTHR11662:SF280">
    <property type="entry name" value="FI21844P1-RELATED"/>
    <property type="match status" value="1"/>
</dbReference>
<evidence type="ECO:0000256" key="6">
    <source>
        <dbReference type="ARBA" id="ARBA00022989"/>
    </source>
</evidence>
<dbReference type="Proteomes" id="UP000515204">
    <property type="component" value="Unplaced"/>
</dbReference>
<dbReference type="PANTHER" id="PTHR11662">
    <property type="entry name" value="SOLUTE CARRIER FAMILY 17"/>
    <property type="match status" value="1"/>
</dbReference>
<keyword evidence="8 12" id="KW-0472">Membrane</keyword>
<dbReference type="OrthoDB" id="2985014at2759"/>
<dbReference type="FunFam" id="1.20.1250.20:FF:000144">
    <property type="entry name" value="Picot, isoform B"/>
    <property type="match status" value="1"/>
</dbReference>
<gene>
    <name evidence="15" type="primary">LOC106749962</name>
</gene>
<feature type="transmembrane region" description="Helical" evidence="12">
    <location>
        <begin position="366"/>
        <end position="386"/>
    </location>
</feature>
<evidence type="ECO:0000256" key="2">
    <source>
        <dbReference type="ARBA" id="ARBA00008586"/>
    </source>
</evidence>
<dbReference type="Gene3D" id="1.20.1250.20">
    <property type="entry name" value="MFS general substrate transporter like domains"/>
    <property type="match status" value="2"/>
</dbReference>
<dbReference type="GO" id="GO:0006820">
    <property type="term" value="P:monoatomic anion transport"/>
    <property type="evidence" value="ECO:0007669"/>
    <property type="project" value="TreeGrafter"/>
</dbReference>
<proteinExistence type="inferred from homology"/>
<comment type="similarity">
    <text evidence="2">Belongs to the major facilitator superfamily. Sodium/anion cotransporter family.</text>
</comment>
<evidence type="ECO:0000256" key="12">
    <source>
        <dbReference type="SAM" id="Phobius"/>
    </source>
</evidence>
<feature type="transmembrane region" description="Helical" evidence="12">
    <location>
        <begin position="172"/>
        <end position="193"/>
    </location>
</feature>
<dbReference type="SUPFAM" id="SSF103473">
    <property type="entry name" value="MFS general substrate transporter"/>
    <property type="match status" value="1"/>
</dbReference>
<evidence type="ECO:0000256" key="11">
    <source>
        <dbReference type="ARBA" id="ARBA00068450"/>
    </source>
</evidence>
<keyword evidence="14" id="KW-1185">Reference proteome</keyword>
<dbReference type="InterPro" id="IPR050382">
    <property type="entry name" value="MFS_Na/Anion_cotransporter"/>
</dbReference>
<comment type="function">
    <text evidence="10">May be an inorganic phosphate cotransporter.</text>
</comment>
<sequence>MAQSVWKKRVSVISLSENMKIPPNKPKAWYGCRHTQVLLMCLCFLCCYAIRVTMSVAIEAMTNAATANPNFEEYHWEDSMKRMILSSFFCGYICTQIPGSIIARQWSAKNLFAVALVICGLVTIIVPPAAHFGGPVAVIITRVTAGLAQGTVLPILHTLLSRWVPPEERGRLGTFVYSGGWVGNVISLLSSGYLSASPIGWPSCFYVWGSICILCGIAFFLFGKDSPSEHPGISLDEKEYIEISLGVTEISEKPPTPWISMLTSLPVWALLVTQCTHNWGFWMLLTEIPSYMTSIMNFKIQENGLATALPYLTAWIVSFPISYVSDLCIKRNIVTTQASRKICNTFSQWIPAFALIGLAYVNKDQWMLAEAILIIAVSTNIASYCGHNVNHMDLSPNFAGTLMGFTNAAANICSIFAPIVAGWIAPDPEDIMQWRNVFFLSAGLYFVGNLIFILFGSSKIQPWNDTVKRRRDSTLDNVTKAPTSIATIKELRDIEKIP</sequence>
<dbReference type="GO" id="GO:0015293">
    <property type="term" value="F:symporter activity"/>
    <property type="evidence" value="ECO:0007669"/>
    <property type="project" value="UniProtKB-KW"/>
</dbReference>
<name>A0A6P3Y5S6_DINQU</name>